<keyword evidence="1" id="KW-0812">Transmembrane</keyword>
<reference evidence="2" key="1">
    <citation type="journal article" date="2021" name="Proc. Natl. Acad. Sci. U.S.A.">
        <title>A Catalog of Tens of Thousands of Viruses from Human Metagenomes Reveals Hidden Associations with Chronic Diseases.</title>
        <authorList>
            <person name="Tisza M.J."/>
            <person name="Buck C.B."/>
        </authorList>
    </citation>
    <scope>NUCLEOTIDE SEQUENCE</scope>
    <source>
        <strain evidence="2">Ctm8X17</strain>
    </source>
</reference>
<accession>A0A8S5Q9T0</accession>
<name>A0A8S5Q9T0_9CAUD</name>
<evidence type="ECO:0000313" key="2">
    <source>
        <dbReference type="EMBL" id="DAE15563.1"/>
    </source>
</evidence>
<evidence type="ECO:0000256" key="1">
    <source>
        <dbReference type="SAM" id="Phobius"/>
    </source>
</evidence>
<feature type="transmembrane region" description="Helical" evidence="1">
    <location>
        <begin position="37"/>
        <end position="55"/>
    </location>
</feature>
<protein>
    <submittedName>
        <fullName evidence="2">Uncharacterized protein</fullName>
    </submittedName>
</protein>
<keyword evidence="1" id="KW-0472">Membrane</keyword>
<feature type="transmembrane region" description="Helical" evidence="1">
    <location>
        <begin position="12"/>
        <end position="31"/>
    </location>
</feature>
<organism evidence="2">
    <name type="scientific">Myoviridae sp. ctm8X17</name>
    <dbReference type="NCBI Taxonomy" id="2825168"/>
    <lineage>
        <taxon>Viruses</taxon>
        <taxon>Duplodnaviria</taxon>
        <taxon>Heunggongvirae</taxon>
        <taxon>Uroviricota</taxon>
        <taxon>Caudoviricetes</taxon>
    </lineage>
</organism>
<dbReference type="EMBL" id="BK015607">
    <property type="protein sequence ID" value="DAE15563.1"/>
    <property type="molecule type" value="Genomic_DNA"/>
</dbReference>
<keyword evidence="1" id="KW-1133">Transmembrane helix</keyword>
<proteinExistence type="predicted"/>
<sequence length="62" mass="7128">MANCKQLVDDLPSLIFLPLYTTVIRYFAILYKVSSGQVFVFSFFSKAAISYLRLFRQVIPST</sequence>